<organism evidence="6 7">
    <name type="scientific">Rhodocytophaga rosea</name>
    <dbReference type="NCBI Taxonomy" id="2704465"/>
    <lineage>
        <taxon>Bacteria</taxon>
        <taxon>Pseudomonadati</taxon>
        <taxon>Bacteroidota</taxon>
        <taxon>Cytophagia</taxon>
        <taxon>Cytophagales</taxon>
        <taxon>Rhodocytophagaceae</taxon>
        <taxon>Rhodocytophaga</taxon>
    </lineage>
</organism>
<evidence type="ECO:0000259" key="5">
    <source>
        <dbReference type="Pfam" id="PF13087"/>
    </source>
</evidence>
<dbReference type="InterPro" id="IPR041679">
    <property type="entry name" value="DNA2/NAM7-like_C"/>
</dbReference>
<name>A0A6C0GXH2_9BACT</name>
<protein>
    <recommendedName>
        <fullName evidence="5">DNA2/NAM7 helicase-like C-terminal domain-containing protein</fullName>
    </recommendedName>
</protein>
<evidence type="ECO:0000313" key="7">
    <source>
        <dbReference type="Proteomes" id="UP000480178"/>
    </source>
</evidence>
<dbReference type="PANTHER" id="PTHR43788:SF8">
    <property type="entry name" value="DNA-BINDING PROTEIN SMUBP-2"/>
    <property type="match status" value="1"/>
</dbReference>
<dbReference type="GO" id="GO:0005524">
    <property type="term" value="F:ATP binding"/>
    <property type="evidence" value="ECO:0007669"/>
    <property type="project" value="UniProtKB-KW"/>
</dbReference>
<feature type="domain" description="DNA2/NAM7 helicase-like C-terminal" evidence="5">
    <location>
        <begin position="13"/>
        <end position="74"/>
    </location>
</feature>
<dbReference type="InterPro" id="IPR027417">
    <property type="entry name" value="P-loop_NTPase"/>
</dbReference>
<keyword evidence="2" id="KW-0378">Hydrolase</keyword>
<dbReference type="Pfam" id="PF13087">
    <property type="entry name" value="AAA_12"/>
    <property type="match status" value="1"/>
</dbReference>
<evidence type="ECO:0000256" key="3">
    <source>
        <dbReference type="ARBA" id="ARBA00022806"/>
    </source>
</evidence>
<sequence length="105" mass="12296">MQDDFGDNSEKILNEIVIDTVERIQGQERDVIIISLTTSDPGHATQRAEFYFKPNRLNVAITRPRYKRIVIGSSFLFSTSINNLEYDEWMNTFKEFYQDAVKIEI</sequence>
<dbReference type="EMBL" id="CP048222">
    <property type="protein sequence ID" value="QHT72080.1"/>
    <property type="molecule type" value="Genomic_DNA"/>
</dbReference>
<keyword evidence="4" id="KW-0067">ATP-binding</keyword>
<dbReference type="GO" id="GO:0043139">
    <property type="term" value="F:5'-3' DNA helicase activity"/>
    <property type="evidence" value="ECO:0007669"/>
    <property type="project" value="TreeGrafter"/>
</dbReference>
<accession>A0A6C0GXH2</accession>
<dbReference type="RefSeq" id="WP_162447977.1">
    <property type="nucleotide sequence ID" value="NZ_CP048222.1"/>
</dbReference>
<evidence type="ECO:0000256" key="4">
    <source>
        <dbReference type="ARBA" id="ARBA00022840"/>
    </source>
</evidence>
<gene>
    <name evidence="6" type="ORF">GXP67_18940</name>
</gene>
<keyword evidence="1" id="KW-0547">Nucleotide-binding</keyword>
<keyword evidence="3" id="KW-0347">Helicase</keyword>
<dbReference type="Proteomes" id="UP000480178">
    <property type="component" value="Chromosome"/>
</dbReference>
<reference evidence="6 7" key="1">
    <citation type="submission" date="2020-01" db="EMBL/GenBank/DDBJ databases">
        <authorList>
            <person name="Kim M.K."/>
        </authorList>
    </citation>
    <scope>NUCLEOTIDE SEQUENCE [LARGE SCALE GENOMIC DNA]</scope>
    <source>
        <strain evidence="6 7">172606-1</strain>
    </source>
</reference>
<keyword evidence="7" id="KW-1185">Reference proteome</keyword>
<dbReference type="PANTHER" id="PTHR43788">
    <property type="entry name" value="DNA2/NAM7 HELICASE FAMILY MEMBER"/>
    <property type="match status" value="1"/>
</dbReference>
<evidence type="ECO:0000313" key="6">
    <source>
        <dbReference type="EMBL" id="QHT72080.1"/>
    </source>
</evidence>
<dbReference type="AlphaFoldDB" id="A0A6C0GXH2"/>
<dbReference type="GO" id="GO:0016787">
    <property type="term" value="F:hydrolase activity"/>
    <property type="evidence" value="ECO:0007669"/>
    <property type="project" value="UniProtKB-KW"/>
</dbReference>
<dbReference type="InterPro" id="IPR050534">
    <property type="entry name" value="Coronavir_polyprotein_1ab"/>
</dbReference>
<proteinExistence type="predicted"/>
<dbReference type="KEGG" id="rhoz:GXP67_18940"/>
<evidence type="ECO:0000256" key="2">
    <source>
        <dbReference type="ARBA" id="ARBA00022801"/>
    </source>
</evidence>
<evidence type="ECO:0000256" key="1">
    <source>
        <dbReference type="ARBA" id="ARBA00022741"/>
    </source>
</evidence>
<dbReference type="Gene3D" id="3.40.50.300">
    <property type="entry name" value="P-loop containing nucleotide triphosphate hydrolases"/>
    <property type="match status" value="1"/>
</dbReference>
<dbReference type="SUPFAM" id="SSF52540">
    <property type="entry name" value="P-loop containing nucleoside triphosphate hydrolases"/>
    <property type="match status" value="1"/>
</dbReference>